<protein>
    <recommendedName>
        <fullName evidence="2">Putative antitoxin AFULGI_00017300</fullName>
    </recommendedName>
</protein>
<evidence type="ECO:0000256" key="2">
    <source>
        <dbReference type="HAMAP-Rule" id="MF_00794"/>
    </source>
</evidence>
<evidence type="ECO:0000313" key="4">
    <source>
        <dbReference type="Proteomes" id="UP000028501"/>
    </source>
</evidence>
<dbReference type="EMBL" id="CP006577">
    <property type="protein sequence ID" value="AIG98489.1"/>
    <property type="molecule type" value="Genomic_DNA"/>
</dbReference>
<dbReference type="KEGG" id="afg:AFULGI_00017300"/>
<evidence type="ECO:0000256" key="1">
    <source>
        <dbReference type="ARBA" id="ARBA00022649"/>
    </source>
</evidence>
<reference evidence="3 4" key="1">
    <citation type="submission" date="2013-07" db="EMBL/GenBank/DDBJ databases">
        <title>Genome of Archaeoglobus fulgidus.</title>
        <authorList>
            <person name="Fiebig A."/>
            <person name="Birkeland N.-K."/>
        </authorList>
    </citation>
    <scope>NUCLEOTIDE SEQUENCE [LARGE SCALE GENOMIC DNA]</scope>
    <source>
        <strain evidence="3 4">DSM 8774</strain>
    </source>
</reference>
<organism evidence="3 4">
    <name type="scientific">Archaeoglobus fulgidus DSM 8774</name>
    <dbReference type="NCBI Taxonomy" id="1344584"/>
    <lineage>
        <taxon>Archaea</taxon>
        <taxon>Methanobacteriati</taxon>
        <taxon>Methanobacteriota</taxon>
        <taxon>Archaeoglobi</taxon>
        <taxon>Archaeoglobales</taxon>
        <taxon>Archaeoglobaceae</taxon>
        <taxon>Archaeoglobus</taxon>
    </lineage>
</organism>
<dbReference type="Proteomes" id="UP000028501">
    <property type="component" value="Chromosome"/>
</dbReference>
<sequence length="71" mass="8438">MPTKTITITLEAYERLKREKREGESFSDVIIRLTEKRRDLLEFAGKWKDSGEEIEKIILEGRKEFDKHVLS</sequence>
<name>A0A075WHB6_ARCFL</name>
<accession>A0A075WHB6</accession>
<dbReference type="RefSeq" id="WP_010878975.1">
    <property type="nucleotide sequence ID" value="NZ_CP006577.1"/>
</dbReference>
<proteinExistence type="inferred from homology"/>
<dbReference type="InterPro" id="IPR003847">
    <property type="entry name" value="Put_antitoxin"/>
</dbReference>
<dbReference type="GeneID" id="24795227"/>
<dbReference type="SMR" id="A0A075WHB6"/>
<dbReference type="NCBIfam" id="NF010249">
    <property type="entry name" value="PRK13696.1-1"/>
    <property type="match status" value="1"/>
</dbReference>
<dbReference type="HAMAP" id="MF_00794">
    <property type="entry name" value="UPF0330"/>
    <property type="match status" value="1"/>
</dbReference>
<comment type="function">
    <text evidence="2">Possibly the antitoxin component of a toxin-antitoxin (TA) module.</text>
</comment>
<keyword evidence="1" id="KW-1277">Toxin-antitoxin system</keyword>
<dbReference type="AlphaFoldDB" id="A0A075WHB6"/>
<gene>
    <name evidence="3" type="ORF">AFULGI_00017300</name>
</gene>
<dbReference type="Pfam" id="PF02697">
    <property type="entry name" value="VAPB_antitox"/>
    <property type="match status" value="1"/>
</dbReference>
<comment type="similarity">
    <text evidence="2">Belongs to the UPF0330 family.</text>
</comment>
<evidence type="ECO:0000313" key="3">
    <source>
        <dbReference type="EMBL" id="AIG98489.1"/>
    </source>
</evidence>
<dbReference type="HOGENOM" id="CLU_170073_1_1_2"/>